<name>A0A183C7Z2_GLOPA</name>
<dbReference type="Pfam" id="PF00579">
    <property type="entry name" value="tRNA-synt_1b"/>
    <property type="match status" value="2"/>
</dbReference>
<evidence type="ECO:0000313" key="21">
    <source>
        <dbReference type="Proteomes" id="UP000050741"/>
    </source>
</evidence>
<evidence type="ECO:0000313" key="22">
    <source>
        <dbReference type="WBParaSite" id="GPLIN_000898800"/>
    </source>
</evidence>
<dbReference type="GO" id="GO:0003677">
    <property type="term" value="F:DNA binding"/>
    <property type="evidence" value="ECO:0007669"/>
    <property type="project" value="InterPro"/>
</dbReference>
<dbReference type="AlphaFoldDB" id="A0A183C7Z2"/>
<dbReference type="InterPro" id="IPR014729">
    <property type="entry name" value="Rossmann-like_a/b/a_fold"/>
</dbReference>
<comment type="pathway">
    <text evidence="3">Cofactor biosynthesis; tetrahydrobiopterin biosynthesis; tetrahydrobiopterin from 7,8-dihydroneopterin triphosphate: step 1/3.</text>
</comment>
<proteinExistence type="inferred from homology"/>
<reference evidence="21" key="1">
    <citation type="submission" date="2013-12" db="EMBL/GenBank/DDBJ databases">
        <authorList>
            <person name="Aslett M."/>
        </authorList>
    </citation>
    <scope>NUCLEOTIDE SEQUENCE [LARGE SCALE GENOMIC DNA]</scope>
    <source>
        <strain evidence="21">Lindley</strain>
    </source>
</reference>
<dbReference type="FunFam" id="3.30.479.10:FF:000003">
    <property type="entry name" value="6-pyruvoyl tetrahydrobiopterin synthase"/>
    <property type="match status" value="1"/>
</dbReference>
<evidence type="ECO:0000256" key="11">
    <source>
        <dbReference type="ARBA" id="ARBA00022833"/>
    </source>
</evidence>
<evidence type="ECO:0000256" key="14">
    <source>
        <dbReference type="ARBA" id="ARBA00023007"/>
    </source>
</evidence>
<dbReference type="GO" id="GO:0006729">
    <property type="term" value="P:tetrahydrobiopterin biosynthetic process"/>
    <property type="evidence" value="ECO:0007669"/>
    <property type="project" value="UniProtKB-UniPathway"/>
</dbReference>
<dbReference type="FunFam" id="3.40.50.620:FF:000040">
    <property type="entry name" value="Tyrosine--tRNA ligase"/>
    <property type="match status" value="1"/>
</dbReference>
<evidence type="ECO:0000256" key="19">
    <source>
        <dbReference type="RuleBase" id="RU361234"/>
    </source>
</evidence>
<keyword evidence="11" id="KW-0862">Zinc</keyword>
<reference evidence="21" key="2">
    <citation type="submission" date="2014-05" db="EMBL/GenBank/DDBJ databases">
        <title>The genome and life-stage specific transcriptomes of Globodera pallida elucidate key aspects of plant parasitism by a cyst nematode.</title>
        <authorList>
            <person name="Cotton J.A."/>
            <person name="Lilley C.J."/>
            <person name="Jones L.M."/>
            <person name="Kikuchi T."/>
            <person name="Reid A.J."/>
            <person name="Thorpe P."/>
            <person name="Tsai I.J."/>
            <person name="Beasley H."/>
            <person name="Blok V."/>
            <person name="Cock P.J.A."/>
            <person name="Van den Akker S.E."/>
            <person name="Holroyd N."/>
            <person name="Hunt M."/>
            <person name="Mantelin S."/>
            <person name="Naghra H."/>
            <person name="Pain A."/>
            <person name="Palomares-Rius J.E."/>
            <person name="Zarowiecki M."/>
            <person name="Berriman M."/>
            <person name="Jones J.T."/>
            <person name="Urwin P.E."/>
        </authorList>
    </citation>
    <scope>NUCLEOTIDE SEQUENCE [LARGE SCALE GENOMIC DNA]</scope>
    <source>
        <strain evidence="21">Lindley</strain>
    </source>
</reference>
<reference evidence="22" key="3">
    <citation type="submission" date="2016-06" db="UniProtKB">
        <authorList>
            <consortium name="WormBaseParasite"/>
        </authorList>
    </citation>
    <scope>IDENTIFICATION</scope>
</reference>
<keyword evidence="15 19" id="KW-0030">Aminoacyl-tRNA synthetase</keyword>
<dbReference type="UniPathway" id="UPA00849">
    <property type="reaction ID" value="UER00819"/>
</dbReference>
<dbReference type="GO" id="GO:0005524">
    <property type="term" value="F:ATP binding"/>
    <property type="evidence" value="ECO:0007669"/>
    <property type="project" value="UniProtKB-KW"/>
</dbReference>
<keyword evidence="21" id="KW-1185">Reference proteome</keyword>
<dbReference type="PRINTS" id="PR01040">
    <property type="entry name" value="TRNASYNTHTYR"/>
</dbReference>
<dbReference type="Pfam" id="PF01242">
    <property type="entry name" value="PTPS"/>
    <property type="match status" value="1"/>
</dbReference>
<evidence type="ECO:0000256" key="3">
    <source>
        <dbReference type="ARBA" id="ARBA00005126"/>
    </source>
</evidence>
<dbReference type="GO" id="GO:0006437">
    <property type="term" value="P:tyrosyl-tRNA aminoacylation"/>
    <property type="evidence" value="ECO:0007669"/>
    <property type="project" value="InterPro"/>
</dbReference>
<dbReference type="InterPro" id="IPR050489">
    <property type="entry name" value="Tyr-tRNA_synthase"/>
</dbReference>
<dbReference type="InterPro" id="IPR007115">
    <property type="entry name" value="6-PTP_synth/QueD"/>
</dbReference>
<dbReference type="SUPFAM" id="SSF52374">
    <property type="entry name" value="Nucleotidylyl transferase"/>
    <property type="match status" value="2"/>
</dbReference>
<dbReference type="SUPFAM" id="SSF55620">
    <property type="entry name" value="Tetrahydrobiopterin biosynthesis enzymes-like"/>
    <property type="match status" value="1"/>
</dbReference>
<evidence type="ECO:0000259" key="20">
    <source>
        <dbReference type="PROSITE" id="PS50808"/>
    </source>
</evidence>
<evidence type="ECO:0000256" key="9">
    <source>
        <dbReference type="ARBA" id="ARBA00022741"/>
    </source>
</evidence>
<keyword evidence="16" id="KW-0456">Lyase</keyword>
<keyword evidence="10 18" id="KW-0863">Zinc-finger</keyword>
<dbReference type="GO" id="GO:0004831">
    <property type="term" value="F:tyrosine-tRNA ligase activity"/>
    <property type="evidence" value="ECO:0007669"/>
    <property type="project" value="UniProtKB-EC"/>
</dbReference>
<evidence type="ECO:0000256" key="6">
    <source>
        <dbReference type="ARBA" id="ARBA00022490"/>
    </source>
</evidence>
<dbReference type="InterPro" id="IPR002305">
    <property type="entry name" value="aa-tRNA-synth_Ic"/>
</dbReference>
<dbReference type="InterPro" id="IPR038418">
    <property type="entry name" value="6-PTP_synth/QueD_sf"/>
</dbReference>
<dbReference type="PANTHER" id="PTHR46264">
    <property type="entry name" value="TYROSINE-TRNA LIGASE"/>
    <property type="match status" value="1"/>
</dbReference>
<evidence type="ECO:0000256" key="16">
    <source>
        <dbReference type="ARBA" id="ARBA00023239"/>
    </source>
</evidence>
<protein>
    <recommendedName>
        <fullName evidence="19">Tyrosine--tRNA ligase</fullName>
        <ecNumber evidence="19">6.1.1.1</ecNumber>
    </recommendedName>
    <alternativeName>
        <fullName evidence="19">Tyrosyl-tRNA synthetase</fullName>
    </alternativeName>
</protein>
<evidence type="ECO:0000256" key="10">
    <source>
        <dbReference type="ARBA" id="ARBA00022771"/>
    </source>
</evidence>
<evidence type="ECO:0000256" key="7">
    <source>
        <dbReference type="ARBA" id="ARBA00022598"/>
    </source>
</evidence>
<dbReference type="PROSITE" id="PS50808">
    <property type="entry name" value="ZF_BED"/>
    <property type="match status" value="1"/>
</dbReference>
<evidence type="ECO:0000256" key="4">
    <source>
        <dbReference type="ARBA" id="ARBA00005594"/>
    </source>
</evidence>
<evidence type="ECO:0000256" key="1">
    <source>
        <dbReference type="ARBA" id="ARBA00001947"/>
    </source>
</evidence>
<dbReference type="Gene3D" id="3.40.50.620">
    <property type="entry name" value="HUPs"/>
    <property type="match status" value="2"/>
</dbReference>
<dbReference type="Gene3D" id="1.10.240.10">
    <property type="entry name" value="Tyrosyl-Transfer RNA Synthetase"/>
    <property type="match status" value="2"/>
</dbReference>
<comment type="catalytic activity">
    <reaction evidence="17 19">
        <text>tRNA(Tyr) + L-tyrosine + ATP = L-tyrosyl-tRNA(Tyr) + AMP + diphosphate + H(+)</text>
        <dbReference type="Rhea" id="RHEA:10220"/>
        <dbReference type="Rhea" id="RHEA-COMP:9706"/>
        <dbReference type="Rhea" id="RHEA-COMP:9707"/>
        <dbReference type="ChEBI" id="CHEBI:15378"/>
        <dbReference type="ChEBI" id="CHEBI:30616"/>
        <dbReference type="ChEBI" id="CHEBI:33019"/>
        <dbReference type="ChEBI" id="CHEBI:58315"/>
        <dbReference type="ChEBI" id="CHEBI:78442"/>
        <dbReference type="ChEBI" id="CHEBI:78536"/>
        <dbReference type="ChEBI" id="CHEBI:456215"/>
        <dbReference type="EC" id="6.1.1.1"/>
    </reaction>
</comment>
<dbReference type="EC" id="6.1.1.1" evidence="19"/>
<keyword evidence="14" id="KW-0783">Tetrahydrobiopterin biosynthesis</keyword>
<dbReference type="PANTHER" id="PTHR46264:SF4">
    <property type="entry name" value="TYROSINE--TRNA LIGASE, CYTOPLASMIC"/>
    <property type="match status" value="1"/>
</dbReference>
<evidence type="ECO:0000256" key="13">
    <source>
        <dbReference type="ARBA" id="ARBA00022917"/>
    </source>
</evidence>
<evidence type="ECO:0000256" key="12">
    <source>
        <dbReference type="ARBA" id="ARBA00022840"/>
    </source>
</evidence>
<dbReference type="InterPro" id="IPR022470">
    <property type="entry name" value="PTPS_Cys_AS"/>
</dbReference>
<comment type="subcellular location">
    <subcellularLocation>
        <location evidence="2">Cytoplasm</location>
    </subcellularLocation>
</comment>
<comment type="cofactor">
    <cofactor evidence="1">
        <name>Zn(2+)</name>
        <dbReference type="ChEBI" id="CHEBI:29105"/>
    </cofactor>
</comment>
<comment type="similarity">
    <text evidence="5">Belongs to the PTPS family.</text>
</comment>
<dbReference type="PROSITE" id="PS00987">
    <property type="entry name" value="PTPS_1"/>
    <property type="match status" value="1"/>
</dbReference>
<evidence type="ECO:0000256" key="2">
    <source>
        <dbReference type="ARBA" id="ARBA00004496"/>
    </source>
</evidence>
<evidence type="ECO:0000256" key="15">
    <source>
        <dbReference type="ARBA" id="ARBA00023146"/>
    </source>
</evidence>
<dbReference type="GO" id="GO:0008270">
    <property type="term" value="F:zinc ion binding"/>
    <property type="evidence" value="ECO:0007669"/>
    <property type="project" value="UniProtKB-KW"/>
</dbReference>
<dbReference type="InterPro" id="IPR003656">
    <property type="entry name" value="Znf_BED"/>
</dbReference>
<dbReference type="WBParaSite" id="GPLIN_000898800">
    <property type="protein sequence ID" value="GPLIN_000898800"/>
    <property type="gene ID" value="GPLIN_000898800"/>
</dbReference>
<keyword evidence="6" id="KW-0963">Cytoplasm</keyword>
<keyword evidence="8" id="KW-0479">Metal-binding</keyword>
<dbReference type="InterPro" id="IPR002307">
    <property type="entry name" value="Tyr-tRNA-ligase"/>
</dbReference>
<dbReference type="Gene3D" id="3.30.479.10">
    <property type="entry name" value="6-pyruvoyl tetrahydropterin synthase/QueD"/>
    <property type="match status" value="1"/>
</dbReference>
<evidence type="ECO:0000256" key="5">
    <source>
        <dbReference type="ARBA" id="ARBA00009164"/>
    </source>
</evidence>
<feature type="domain" description="BED-type" evidence="20">
    <location>
        <begin position="721"/>
        <end position="773"/>
    </location>
</feature>
<sequence length="1083" mass="120777">MELNEAQHRRKGLIVRNLQEVIGEDKLTKQIVTVKNVHVYWGTATTGRPHVGYLVPMQKIADFLRADIRVTILFADLHAFLDNMKSSIELLENRVLYYECVIKALMNALNVPIGKLHFVRGRSYQLTEAYTKDLLRFCGLVSLRDAIRAGAEVVKQVDDPLMSGILYPLLQALDEQHLKVDGQFGGVDQRKIFILAEEQLPKMKFSKRFHLMNPMVPGLTGSKMSSSEENTKIDLLDSPESVSAKIDFAACPKVPSSSDGGGGEENGVLAFFKHVVVPIQAEAPIEVDGTVFEDFVAIRNAFVCGDISEHSLKEFLKNFLNNILLTVQQNCRADPEFEDIVSKAYPQVARTPELTQKGGDESSNAFLNNSKGEDLLTSTPFGHSFEFIASSIVGSSDLFMACDCSAPGFRPLKILWRCSPKGRLTLGHLSALFFLKWLSTCGHHITILLSDLDAFLDQAKCPWAEMKSRTDQYEKFLKQILRSLNMENASVKRSSDYEFGSDFTMGMYQMASVLTRAETSPFADAVAPSVGCHLCPIYFALDVRKNAPDIVLIGLNQRRNVELTATIFKRLNFCNEIPAFLIHPELVGTDGQRMSATRAEFHLDIMQDGVKKVRQKIGKSFCEPGNVCDNVALKLCSDFLFPFFRQRTADTEKGEAEDGLTATAAVIERKPENGGDLYILNFDDLASHFSAQRLHPADLKAFVCDQLFSIFDTLRNGRVLDDKVSWWYWFEKLDGNRAKCKNCEWLRDRGPAKSTSILRCHLKSKHSELYDERMQAQATTPNPEQRGRKRTMVVATEEQSCNDLTINADDNDLNDESDGPFLSNSFDKSPPKLAPFVAAAAAVDHSNEPKIPNQNSLLDDMVANGALNQNLGLSNAMLSVFMNTLGGENGTNANRKNDDEFGKFSIKKKRSKNTANLGLANNNAAATSTSQNNLPIFVPTNAQPIVKICRVESFSAAHRLHNDNLPDYLNREIFGKCNNGNGHGHNYTWKVLLKGPVDAHTGMVYNLADLKREMNEVLELVDHKHLDMDVPYFRDNGIVSTTENLAVFLYNELSAKMASPGLLHKVIVCETDKNCFSFSGYSS</sequence>
<evidence type="ECO:0000256" key="8">
    <source>
        <dbReference type="ARBA" id="ARBA00022723"/>
    </source>
</evidence>
<organism evidence="21 22">
    <name type="scientific">Globodera pallida</name>
    <name type="common">Potato cyst nematode worm</name>
    <name type="synonym">Heterodera pallida</name>
    <dbReference type="NCBI Taxonomy" id="36090"/>
    <lineage>
        <taxon>Eukaryota</taxon>
        <taxon>Metazoa</taxon>
        <taxon>Ecdysozoa</taxon>
        <taxon>Nematoda</taxon>
        <taxon>Chromadorea</taxon>
        <taxon>Rhabditida</taxon>
        <taxon>Tylenchina</taxon>
        <taxon>Tylenchomorpha</taxon>
        <taxon>Tylenchoidea</taxon>
        <taxon>Heteroderidae</taxon>
        <taxon>Heteroderinae</taxon>
        <taxon>Globodera</taxon>
    </lineage>
</organism>
<dbReference type="Proteomes" id="UP000050741">
    <property type="component" value="Unassembled WGS sequence"/>
</dbReference>
<keyword evidence="9 19" id="KW-0547">Nucleotide-binding</keyword>
<evidence type="ECO:0000256" key="17">
    <source>
        <dbReference type="ARBA" id="ARBA00048248"/>
    </source>
</evidence>
<keyword evidence="13 19" id="KW-0648">Protein biosynthesis</keyword>
<dbReference type="NCBIfam" id="NF006330">
    <property type="entry name" value="PRK08560.1"/>
    <property type="match status" value="1"/>
</dbReference>
<dbReference type="NCBIfam" id="TIGR00234">
    <property type="entry name" value="tyrS"/>
    <property type="match status" value="1"/>
</dbReference>
<keyword evidence="12 19" id="KW-0067">ATP-binding</keyword>
<comment type="similarity">
    <text evidence="4 19">Belongs to the class-I aminoacyl-tRNA synthetase family.</text>
</comment>
<dbReference type="GO" id="GO:0005737">
    <property type="term" value="C:cytoplasm"/>
    <property type="evidence" value="ECO:0007669"/>
    <property type="project" value="UniProtKB-SubCell"/>
</dbReference>
<keyword evidence="7 19" id="KW-0436">Ligase</keyword>
<dbReference type="GO" id="GO:0003874">
    <property type="term" value="F:6-pyruvoyltetrahydropterin synthase activity"/>
    <property type="evidence" value="ECO:0007669"/>
    <property type="project" value="InterPro"/>
</dbReference>
<accession>A0A183C7Z2</accession>
<evidence type="ECO:0000256" key="18">
    <source>
        <dbReference type="PROSITE-ProRule" id="PRU00027"/>
    </source>
</evidence>